<keyword evidence="3" id="KW-1185">Reference proteome</keyword>
<dbReference type="Proteomes" id="UP000501690">
    <property type="component" value="Linkage Group LG4"/>
</dbReference>
<accession>A0A4D6LLA8</accession>
<sequence length="152" mass="16183">MVVPSANTGRDIGDDAGDDASPPSFFSNARETRAALILFMASRTRLPETVVNGFSHLKVVAGPAVTVEGIVTPLARENSAARHHATIPPPFSRPHATRLENATWPHSTVDELRFAGDLTAGESLSSLGSLFRLDVGSLDFETRVFGVLCEIG</sequence>
<dbReference type="AlphaFoldDB" id="A0A4D6LLA8"/>
<organism evidence="2 3">
    <name type="scientific">Vigna unguiculata</name>
    <name type="common">Cowpea</name>
    <dbReference type="NCBI Taxonomy" id="3917"/>
    <lineage>
        <taxon>Eukaryota</taxon>
        <taxon>Viridiplantae</taxon>
        <taxon>Streptophyta</taxon>
        <taxon>Embryophyta</taxon>
        <taxon>Tracheophyta</taxon>
        <taxon>Spermatophyta</taxon>
        <taxon>Magnoliopsida</taxon>
        <taxon>eudicotyledons</taxon>
        <taxon>Gunneridae</taxon>
        <taxon>Pentapetalae</taxon>
        <taxon>rosids</taxon>
        <taxon>fabids</taxon>
        <taxon>Fabales</taxon>
        <taxon>Fabaceae</taxon>
        <taxon>Papilionoideae</taxon>
        <taxon>50 kb inversion clade</taxon>
        <taxon>NPAAA clade</taxon>
        <taxon>indigoferoid/millettioid clade</taxon>
        <taxon>Phaseoleae</taxon>
        <taxon>Vigna</taxon>
    </lineage>
</organism>
<evidence type="ECO:0000313" key="3">
    <source>
        <dbReference type="Proteomes" id="UP000501690"/>
    </source>
</evidence>
<feature type="region of interest" description="Disordered" evidence="1">
    <location>
        <begin position="1"/>
        <end position="25"/>
    </location>
</feature>
<protein>
    <submittedName>
        <fullName evidence="2">Uncharacterized protein</fullName>
    </submittedName>
</protein>
<evidence type="ECO:0000256" key="1">
    <source>
        <dbReference type="SAM" id="MobiDB-lite"/>
    </source>
</evidence>
<name>A0A4D6LLA8_VIGUN</name>
<gene>
    <name evidence="2" type="ORF">DEO72_LG4g43</name>
</gene>
<proteinExistence type="predicted"/>
<evidence type="ECO:0000313" key="2">
    <source>
        <dbReference type="EMBL" id="QCD89105.1"/>
    </source>
</evidence>
<reference evidence="2 3" key="1">
    <citation type="submission" date="2019-04" db="EMBL/GenBank/DDBJ databases">
        <title>An improved genome assembly and genetic linkage map for asparagus bean, Vigna unguiculata ssp. sesquipedialis.</title>
        <authorList>
            <person name="Xia Q."/>
            <person name="Zhang R."/>
            <person name="Dong Y."/>
        </authorList>
    </citation>
    <scope>NUCLEOTIDE SEQUENCE [LARGE SCALE GENOMIC DNA]</scope>
    <source>
        <tissue evidence="2">Leaf</tissue>
    </source>
</reference>
<dbReference type="EMBL" id="CP039348">
    <property type="protein sequence ID" value="QCD89105.1"/>
    <property type="molecule type" value="Genomic_DNA"/>
</dbReference>